<evidence type="ECO:0000313" key="5">
    <source>
        <dbReference type="EMBL" id="MTU03764.1"/>
    </source>
</evidence>
<keyword evidence="6" id="KW-1185">Reference proteome</keyword>
<dbReference type="GeneID" id="49405922"/>
<evidence type="ECO:0000256" key="1">
    <source>
        <dbReference type="ARBA" id="ARBA00023002"/>
    </source>
</evidence>
<evidence type="ECO:0000313" key="7">
    <source>
        <dbReference type="Proteomes" id="UP000484547"/>
    </source>
</evidence>
<dbReference type="InterPro" id="IPR052554">
    <property type="entry name" value="2-oxoglutarate_synth_KorC"/>
</dbReference>
<dbReference type="Pfam" id="PF01558">
    <property type="entry name" value="POR"/>
    <property type="match status" value="1"/>
</dbReference>
<feature type="domain" description="Pyruvate/ketoisovalerate oxidoreductase catalytic" evidence="2">
    <location>
        <begin position="11"/>
        <end position="171"/>
    </location>
</feature>
<keyword evidence="3" id="KW-0670">Pyruvate</keyword>
<evidence type="ECO:0000313" key="4">
    <source>
        <dbReference type="EMBL" id="MTT75702.1"/>
    </source>
</evidence>
<protein>
    <submittedName>
        <fullName evidence="4">2-oxoacid:ferredoxin oxidoreductase subunit gamma</fullName>
    </submittedName>
    <submittedName>
        <fullName evidence="3">Pyruvate/ketoisovalerate oxidoreductase gamma subunit</fullName>
    </submittedName>
</protein>
<dbReference type="GO" id="GO:0016903">
    <property type="term" value="F:oxidoreductase activity, acting on the aldehyde or oxo group of donors"/>
    <property type="evidence" value="ECO:0007669"/>
    <property type="project" value="InterPro"/>
</dbReference>
<evidence type="ECO:0000313" key="6">
    <source>
        <dbReference type="Proteomes" id="UP000443070"/>
    </source>
</evidence>
<dbReference type="PANTHER" id="PTHR42730:SF1">
    <property type="entry name" value="2-OXOGLUTARATE SYNTHASE SUBUNIT KORC"/>
    <property type="match status" value="1"/>
</dbReference>
<dbReference type="Proteomes" id="UP000443070">
    <property type="component" value="Unassembled WGS sequence"/>
</dbReference>
<name>A0A3G9GQ15_9FIRM</name>
<dbReference type="Proteomes" id="UP000484547">
    <property type="component" value="Unassembled WGS sequence"/>
</dbReference>
<dbReference type="PANTHER" id="PTHR42730">
    <property type="entry name" value="2-OXOGLUTARATE SYNTHASE SUBUNIT KORC"/>
    <property type="match status" value="1"/>
</dbReference>
<evidence type="ECO:0000259" key="2">
    <source>
        <dbReference type="Pfam" id="PF01558"/>
    </source>
</evidence>
<reference evidence="6 7" key="2">
    <citation type="journal article" date="2019" name="Nat. Med.">
        <title>A library of human gut bacterial isolates paired with longitudinal multiomics data enables mechanistic microbiome research.</title>
        <authorList>
            <person name="Poyet M."/>
            <person name="Groussin M."/>
            <person name="Gibbons S.M."/>
            <person name="Avila-Pacheco J."/>
            <person name="Jiang X."/>
            <person name="Kearney S.M."/>
            <person name="Perrotta A.R."/>
            <person name="Berdy B."/>
            <person name="Zhao S."/>
            <person name="Lieberman T.D."/>
            <person name="Swanson P.K."/>
            <person name="Smith M."/>
            <person name="Roesemann S."/>
            <person name="Alexander J.E."/>
            <person name="Rich S.A."/>
            <person name="Livny J."/>
            <person name="Vlamakis H."/>
            <person name="Clish C."/>
            <person name="Bullock K."/>
            <person name="Deik A."/>
            <person name="Scott J."/>
            <person name="Pierce K.A."/>
            <person name="Xavier R.J."/>
            <person name="Alm E.J."/>
        </authorList>
    </citation>
    <scope>NUCLEOTIDE SEQUENCE [LARGE SCALE GENOMIC DNA]</scope>
    <source>
        <strain evidence="4 7">BIOML-A13</strain>
        <strain evidence="5 6">BIOML-A3</strain>
    </source>
</reference>
<dbReference type="InterPro" id="IPR019752">
    <property type="entry name" value="Pyrv/ketoisovalerate_OxRed_cat"/>
</dbReference>
<sequence length="175" mass="18384">MKQELRLSGTGGQGLITAGIILAEAALLDGKLAIQSQSYGPEARGGASKAEVIISDEAIHFPKVTDPNLLLAMSQEAATKYSHDLTAGSVMITDSLFVSDVPDFGGKVYELPITHSAKEVLGKALFANIIALGALVKLTGIVSEESLVKAVLNRVPKGTEEKNKQALQVGMDLIK</sequence>
<proteinExistence type="predicted"/>
<evidence type="ECO:0000313" key="3">
    <source>
        <dbReference type="EMBL" id="CDB44975.1"/>
    </source>
</evidence>
<dbReference type="SUPFAM" id="SSF53323">
    <property type="entry name" value="Pyruvate-ferredoxin oxidoreductase, PFOR, domain III"/>
    <property type="match status" value="1"/>
</dbReference>
<accession>R6I6N0</accession>
<dbReference type="Gene3D" id="3.40.920.10">
    <property type="entry name" value="Pyruvate-ferredoxin oxidoreductase, PFOR, domain III"/>
    <property type="match status" value="1"/>
</dbReference>
<gene>
    <name evidence="3" type="ORF">BN533_02195</name>
    <name evidence="4" type="ORF">GMD11_05385</name>
    <name evidence="5" type="ORF">GMD18_05030</name>
</gene>
<dbReference type="EMBL" id="WNBM01000002">
    <property type="protein sequence ID" value="MTT75702.1"/>
    <property type="molecule type" value="Genomic_DNA"/>
</dbReference>
<reference evidence="3" key="1">
    <citation type="submission" date="2012-11" db="EMBL/GenBank/DDBJ databases">
        <title>Dependencies among metagenomic species, viruses, plasmids and units of genetic variation.</title>
        <authorList>
            <person name="Nielsen H.B."/>
            <person name="Almeida M."/>
            <person name="Juncker A.S."/>
            <person name="Rasmussen S."/>
            <person name="Li J."/>
            <person name="Sunagawa S."/>
            <person name="Plichta D."/>
            <person name="Gautier L."/>
            <person name="Le Chatelier E."/>
            <person name="Peletier E."/>
            <person name="Bonde I."/>
            <person name="Nielsen T."/>
            <person name="Manichanh C."/>
            <person name="Arumugam M."/>
            <person name="Batto J."/>
            <person name="Santos M.B.Q.D."/>
            <person name="Blom N."/>
            <person name="Borruel N."/>
            <person name="Burgdorf K.S."/>
            <person name="Boumezbeur F."/>
            <person name="Casellas F."/>
            <person name="Dore J."/>
            <person name="Guarner F."/>
            <person name="Hansen T."/>
            <person name="Hildebrand F."/>
            <person name="Kaas R.S."/>
            <person name="Kennedy S."/>
            <person name="Kristiansen K."/>
            <person name="Kultima J.R."/>
            <person name="Leonard P."/>
            <person name="Levenez F."/>
            <person name="Lund O."/>
            <person name="Moumen B."/>
            <person name="Le Paslier D."/>
            <person name="Pons N."/>
            <person name="Pedersen O."/>
            <person name="Prifti E."/>
            <person name="Qin J."/>
            <person name="Raes J."/>
            <person name="Tap J."/>
            <person name="Tims S."/>
            <person name="Ussery D.W."/>
            <person name="Yamada T."/>
            <person name="MetaHit consortium"/>
            <person name="Renault P."/>
            <person name="Sicheritz-Ponten T."/>
            <person name="Bork P."/>
            <person name="Wang J."/>
            <person name="Brunak S."/>
            <person name="Ehrlich S.D."/>
        </authorList>
    </citation>
    <scope>NUCLEOTIDE SEQUENCE [LARGE SCALE GENOMIC DNA]</scope>
</reference>
<organism evidence="3">
    <name type="scientific">Phascolarctobacterium faecium</name>
    <dbReference type="NCBI Taxonomy" id="33025"/>
    <lineage>
        <taxon>Bacteria</taxon>
        <taxon>Bacillati</taxon>
        <taxon>Bacillota</taxon>
        <taxon>Negativicutes</taxon>
        <taxon>Acidaminococcales</taxon>
        <taxon>Acidaminococcaceae</taxon>
        <taxon>Phascolarctobacterium</taxon>
    </lineage>
</organism>
<comment type="caution">
    <text evidence="3">The sequence shown here is derived from an EMBL/GenBank/DDBJ whole genome shotgun (WGS) entry which is preliminary data.</text>
</comment>
<dbReference type="EMBL" id="WNBW01000002">
    <property type="protein sequence ID" value="MTU03764.1"/>
    <property type="molecule type" value="Genomic_DNA"/>
</dbReference>
<dbReference type="RefSeq" id="WP_021719094.1">
    <property type="nucleotide sequence ID" value="NZ_AP019004.1"/>
</dbReference>
<accession>A0A3G9GQ15</accession>
<dbReference type="OrthoDB" id="9789125at2"/>
<keyword evidence="1" id="KW-0560">Oxidoreductase</keyword>
<dbReference type="InterPro" id="IPR002869">
    <property type="entry name" value="Pyrv_flavodox_OxRed_cen"/>
</dbReference>
<dbReference type="AlphaFoldDB" id="A0A3G9GQ15"/>
<dbReference type="EMBL" id="CBDS010000005">
    <property type="protein sequence ID" value="CDB44975.1"/>
    <property type="molecule type" value="Genomic_DNA"/>
</dbReference>